<evidence type="ECO:0000256" key="9">
    <source>
        <dbReference type="ARBA" id="ARBA00022833"/>
    </source>
</evidence>
<keyword evidence="5" id="KW-0808">Transferase</keyword>
<dbReference type="Pfam" id="PF21361">
    <property type="entry name" value="Sina_ZnF"/>
    <property type="match status" value="1"/>
</dbReference>
<name>A0A0Q3JVH6_BRADI</name>
<evidence type="ECO:0000256" key="2">
    <source>
        <dbReference type="ARBA" id="ARBA00004906"/>
    </source>
</evidence>
<evidence type="ECO:0000256" key="4">
    <source>
        <dbReference type="ARBA" id="ARBA00012483"/>
    </source>
</evidence>
<keyword evidence="14" id="KW-1185">Reference proteome</keyword>
<dbReference type="STRING" id="15368.A0A0Q3JVH6"/>
<dbReference type="Gene3D" id="3.30.40.10">
    <property type="entry name" value="Zinc/RING finger domain, C3HC4 (zinc finger)"/>
    <property type="match status" value="1"/>
</dbReference>
<dbReference type="GO" id="GO:0016567">
    <property type="term" value="P:protein ubiquitination"/>
    <property type="evidence" value="ECO:0007669"/>
    <property type="project" value="UniProtKB-UniPathway"/>
</dbReference>
<dbReference type="Pfam" id="PF21362">
    <property type="entry name" value="Sina_RING"/>
    <property type="match status" value="1"/>
</dbReference>
<dbReference type="PROSITE" id="PS51081">
    <property type="entry name" value="ZF_SIAH"/>
    <property type="match status" value="1"/>
</dbReference>
<keyword evidence="9" id="KW-0862">Zinc</keyword>
<evidence type="ECO:0000256" key="10">
    <source>
        <dbReference type="PROSITE-ProRule" id="PRU00455"/>
    </source>
</evidence>
<dbReference type="InterPro" id="IPR049548">
    <property type="entry name" value="Sina-like_RING"/>
</dbReference>
<keyword evidence="7 10" id="KW-0863">Zinc-finger</keyword>
<gene>
    <name evidence="12" type="ORF">BRADI_2g01698v3</name>
</gene>
<dbReference type="EMBL" id="CM000881">
    <property type="protein sequence ID" value="KQK02473.1"/>
    <property type="molecule type" value="Genomic_DNA"/>
</dbReference>
<comment type="pathway">
    <text evidence="2">Protein modification; protein ubiquitination.</text>
</comment>
<dbReference type="SUPFAM" id="SSF49599">
    <property type="entry name" value="TRAF domain-like"/>
    <property type="match status" value="1"/>
</dbReference>
<reference evidence="12 13" key="1">
    <citation type="journal article" date="2010" name="Nature">
        <title>Genome sequencing and analysis of the model grass Brachypodium distachyon.</title>
        <authorList>
            <consortium name="International Brachypodium Initiative"/>
        </authorList>
    </citation>
    <scope>NUCLEOTIDE SEQUENCE [LARGE SCALE GENOMIC DNA]</scope>
    <source>
        <strain evidence="12 13">Bd21</strain>
    </source>
</reference>
<evidence type="ECO:0000256" key="6">
    <source>
        <dbReference type="ARBA" id="ARBA00022723"/>
    </source>
</evidence>
<comment type="similarity">
    <text evidence="3">Belongs to the SINA (Seven in absentia) family.</text>
</comment>
<evidence type="ECO:0000313" key="13">
    <source>
        <dbReference type="EnsemblPlants" id="KQK02473"/>
    </source>
</evidence>
<evidence type="ECO:0000313" key="12">
    <source>
        <dbReference type="EMBL" id="KQK02473.1"/>
    </source>
</evidence>
<dbReference type="InterPro" id="IPR052088">
    <property type="entry name" value="E3_ubiquitin-ligase_SINA"/>
</dbReference>
<accession>A0A0Q3JVH6</accession>
<dbReference type="GO" id="GO:0008270">
    <property type="term" value="F:zinc ion binding"/>
    <property type="evidence" value="ECO:0007669"/>
    <property type="project" value="UniProtKB-KW"/>
</dbReference>
<comment type="catalytic activity">
    <reaction evidence="1">
        <text>S-ubiquitinyl-[E2 ubiquitin-conjugating enzyme]-L-cysteine + [acceptor protein]-L-lysine = [E2 ubiquitin-conjugating enzyme]-L-cysteine + N(6)-ubiquitinyl-[acceptor protein]-L-lysine.</text>
        <dbReference type="EC" id="2.3.2.27"/>
    </reaction>
</comment>
<keyword evidence="8" id="KW-0833">Ubl conjugation pathway</keyword>
<reference evidence="13" key="3">
    <citation type="submission" date="2018-08" db="UniProtKB">
        <authorList>
            <consortium name="EnsemblPlants"/>
        </authorList>
    </citation>
    <scope>IDENTIFICATION</scope>
    <source>
        <strain evidence="13">cv. Bd21</strain>
    </source>
</reference>
<evidence type="ECO:0000256" key="1">
    <source>
        <dbReference type="ARBA" id="ARBA00000900"/>
    </source>
</evidence>
<evidence type="ECO:0000256" key="7">
    <source>
        <dbReference type="ARBA" id="ARBA00022771"/>
    </source>
</evidence>
<dbReference type="PANTHER" id="PTHR10315">
    <property type="entry name" value="E3 UBIQUITIN PROTEIN LIGASE SIAH"/>
    <property type="match status" value="1"/>
</dbReference>
<reference evidence="12" key="2">
    <citation type="submission" date="2017-06" db="EMBL/GenBank/DDBJ databases">
        <title>WGS assembly of Brachypodium distachyon.</title>
        <authorList>
            <consortium name="The International Brachypodium Initiative"/>
            <person name="Lucas S."/>
            <person name="Harmon-Smith M."/>
            <person name="Lail K."/>
            <person name="Tice H."/>
            <person name="Grimwood J."/>
            <person name="Bruce D."/>
            <person name="Barry K."/>
            <person name="Shu S."/>
            <person name="Lindquist E."/>
            <person name="Wang M."/>
            <person name="Pitluck S."/>
            <person name="Vogel J.P."/>
            <person name="Garvin D.F."/>
            <person name="Mockler T.C."/>
            <person name="Schmutz J."/>
            <person name="Rokhsar D."/>
            <person name="Bevan M.W."/>
        </authorList>
    </citation>
    <scope>NUCLEOTIDE SEQUENCE</scope>
    <source>
        <strain evidence="12">Bd21</strain>
    </source>
</reference>
<dbReference type="GO" id="GO:0061630">
    <property type="term" value="F:ubiquitin protein ligase activity"/>
    <property type="evidence" value="ECO:0000318"/>
    <property type="project" value="GO_Central"/>
</dbReference>
<dbReference type="AlphaFoldDB" id="A0A0Q3JVH6"/>
<dbReference type="InterPro" id="IPR013010">
    <property type="entry name" value="Znf_SIAH"/>
</dbReference>
<sequence length="244" mass="26883">MKNEAECSAAKKTEVALAAAAPAGFTFTMDDHDILECPICSHPLRPPVFKCTVGHLICSSCHDKLLDKDMCHFCCLSTVYKRCYTAERLVQSIKVACSNGNHGCAAKIKYYQKEDHEKTCPHAPCFCPETGCGFSGTTVALLDHLCGQHKWHSSNLKVQPMLLDLRGAIIISVCCIQPHDAGSKFKCTLNMETCFVGQYVMKAFYTRSTNLHDGLPTDCDKFRVPSNLLRGGTTMLGVTLIRPE</sequence>
<proteinExistence type="inferred from homology"/>
<dbReference type="PANTHER" id="PTHR10315:SF107">
    <property type="entry name" value="RING-TYPE E3 UBIQUITIN TRANSFERASE"/>
    <property type="match status" value="1"/>
</dbReference>
<dbReference type="EC" id="2.3.2.27" evidence="4"/>
<protein>
    <recommendedName>
        <fullName evidence="4">RING-type E3 ubiquitin transferase</fullName>
        <ecNumber evidence="4">2.3.2.27</ecNumber>
    </recommendedName>
</protein>
<feature type="domain" description="SIAH-type" evidence="11">
    <location>
        <begin position="92"/>
        <end position="150"/>
    </location>
</feature>
<dbReference type="Gramene" id="KQK02473">
    <property type="protein sequence ID" value="KQK02473"/>
    <property type="gene ID" value="BRADI_2g01698v3"/>
</dbReference>
<dbReference type="GO" id="GO:0005737">
    <property type="term" value="C:cytoplasm"/>
    <property type="evidence" value="ECO:0000318"/>
    <property type="project" value="GO_Central"/>
</dbReference>
<keyword evidence="6" id="KW-0479">Metal-binding</keyword>
<evidence type="ECO:0000256" key="8">
    <source>
        <dbReference type="ARBA" id="ARBA00022786"/>
    </source>
</evidence>
<evidence type="ECO:0000256" key="5">
    <source>
        <dbReference type="ARBA" id="ARBA00022679"/>
    </source>
</evidence>
<dbReference type="OrthoDB" id="4788989at2759"/>
<dbReference type="InParanoid" id="A0A0Q3JVH6"/>
<dbReference type="EnsemblPlants" id="KQK02473">
    <property type="protein sequence ID" value="KQK02473"/>
    <property type="gene ID" value="BRADI_2g01698v3"/>
</dbReference>
<evidence type="ECO:0000256" key="3">
    <source>
        <dbReference type="ARBA" id="ARBA00009119"/>
    </source>
</evidence>
<dbReference type="Proteomes" id="UP000008810">
    <property type="component" value="Chromosome 2"/>
</dbReference>
<evidence type="ECO:0000259" key="11">
    <source>
        <dbReference type="PROSITE" id="PS51081"/>
    </source>
</evidence>
<evidence type="ECO:0000313" key="14">
    <source>
        <dbReference type="Proteomes" id="UP000008810"/>
    </source>
</evidence>
<dbReference type="InterPro" id="IPR013083">
    <property type="entry name" value="Znf_RING/FYVE/PHD"/>
</dbReference>
<organism evidence="12">
    <name type="scientific">Brachypodium distachyon</name>
    <name type="common">Purple false brome</name>
    <name type="synonym">Trachynia distachya</name>
    <dbReference type="NCBI Taxonomy" id="15368"/>
    <lineage>
        <taxon>Eukaryota</taxon>
        <taxon>Viridiplantae</taxon>
        <taxon>Streptophyta</taxon>
        <taxon>Embryophyta</taxon>
        <taxon>Tracheophyta</taxon>
        <taxon>Spermatophyta</taxon>
        <taxon>Magnoliopsida</taxon>
        <taxon>Liliopsida</taxon>
        <taxon>Poales</taxon>
        <taxon>Poaceae</taxon>
        <taxon>BOP clade</taxon>
        <taxon>Pooideae</taxon>
        <taxon>Stipodae</taxon>
        <taxon>Brachypodieae</taxon>
        <taxon>Brachypodium</taxon>
    </lineage>
</organism>
<dbReference type="UniPathway" id="UPA00143"/>